<organism evidence="1 2">
    <name type="scientific">Naganishia onofrii</name>
    <dbReference type="NCBI Taxonomy" id="1851511"/>
    <lineage>
        <taxon>Eukaryota</taxon>
        <taxon>Fungi</taxon>
        <taxon>Dikarya</taxon>
        <taxon>Basidiomycota</taxon>
        <taxon>Agaricomycotina</taxon>
        <taxon>Tremellomycetes</taxon>
        <taxon>Filobasidiales</taxon>
        <taxon>Filobasidiaceae</taxon>
        <taxon>Naganishia</taxon>
    </lineage>
</organism>
<gene>
    <name evidence="1" type="ORF">QFC24_000432</name>
</gene>
<proteinExistence type="predicted"/>
<reference evidence="1" key="1">
    <citation type="submission" date="2023-04" db="EMBL/GenBank/DDBJ databases">
        <title>Draft Genome sequencing of Naganishia species isolated from polar environments using Oxford Nanopore Technology.</title>
        <authorList>
            <person name="Leo P."/>
            <person name="Venkateswaran K."/>
        </authorList>
    </citation>
    <scope>NUCLEOTIDE SEQUENCE</scope>
    <source>
        <strain evidence="1">DBVPG 5303</strain>
    </source>
</reference>
<accession>A0ACC2XVU3</accession>
<dbReference type="Proteomes" id="UP001234202">
    <property type="component" value="Unassembled WGS sequence"/>
</dbReference>
<protein>
    <submittedName>
        <fullName evidence="1">Uncharacterized protein</fullName>
    </submittedName>
</protein>
<comment type="caution">
    <text evidence="1">The sequence shown here is derived from an EMBL/GenBank/DDBJ whole genome shotgun (WGS) entry which is preliminary data.</text>
</comment>
<name>A0ACC2XVU3_9TREE</name>
<evidence type="ECO:0000313" key="1">
    <source>
        <dbReference type="EMBL" id="KAJ9128140.1"/>
    </source>
</evidence>
<dbReference type="EMBL" id="JASBWV010000001">
    <property type="protein sequence ID" value="KAJ9128140.1"/>
    <property type="molecule type" value="Genomic_DNA"/>
</dbReference>
<keyword evidence="2" id="KW-1185">Reference proteome</keyword>
<sequence length="686" mass="76027">MGIKGLVSYIKKTHPELIKQVPKRWLSPELQGRTVAIDGPLLTSRFFFAAGGQELEDKRMIIGWHALINTMRKAGVKPITVWDVKGERPWKMKEHARRELSRQLNMSRVLHEDQRQVRLDKIRRLLGNVPRLQKEASRQSVNADDALSSLSKEIESLIQQVQSSSRPSKGIRRRMLDEGDESQAEAGMESEGEIPIEDSSAQATTQTESQTLTVKDNGSHEVEDTTILDRFKAIEGHAQHQHSREEAKAQSEVNAPGENTLEDGSRKTPASHSEAPAVLSESTATTGAEGHVIKDNDIRRLLGAEAQRQADVEDPDTTPRQDSLTAPVSFTEAETSGTVDIEAGTTAINHAPTETQAEEHDINVSSSIDDTIALANDSEAGIATLADVAADDIVEEVEIKRALVEPDRDYTESPRQMALTSEEDLRLQDVDQAMRSNAYDQSQITEFSKDFNDLAERARHVSRTYERGHKIPSKWELEECQELMHVMGVPVVLAHPPFEAEGLASAMALAGIADFVGTEDSDVLGYEAPLLRNMATTSKPIEIVEGNVLRSAFNLSPEQFIDFLVLLGTDASSRIPGVGPVKAMKLIQQHDTIEGILDRNEKLRALVGPDYLQEVDAAREVFTVLPPLPRPEDSEIPHPDENAVLDFMRQEHGIDMATDLRIPYETQEDIEMAFEAYQSRSSSVVE</sequence>
<evidence type="ECO:0000313" key="2">
    <source>
        <dbReference type="Proteomes" id="UP001234202"/>
    </source>
</evidence>